<feature type="compositionally biased region" description="Pro residues" evidence="2">
    <location>
        <begin position="555"/>
        <end position="564"/>
    </location>
</feature>
<feature type="region of interest" description="Disordered" evidence="2">
    <location>
        <begin position="1431"/>
        <end position="1520"/>
    </location>
</feature>
<keyword evidence="3" id="KW-0812">Transmembrane</keyword>
<keyword evidence="5" id="KW-1185">Reference proteome</keyword>
<feature type="compositionally biased region" description="Low complexity" evidence="2">
    <location>
        <begin position="1274"/>
        <end position="1299"/>
    </location>
</feature>
<feature type="region of interest" description="Disordered" evidence="2">
    <location>
        <begin position="1384"/>
        <end position="1419"/>
    </location>
</feature>
<keyword evidence="1" id="KW-0175">Coiled coil</keyword>
<feature type="transmembrane region" description="Helical" evidence="3">
    <location>
        <begin position="222"/>
        <end position="242"/>
    </location>
</feature>
<evidence type="ECO:0000256" key="1">
    <source>
        <dbReference type="SAM" id="Coils"/>
    </source>
</evidence>
<feature type="compositionally biased region" description="Basic and acidic residues" evidence="2">
    <location>
        <begin position="1979"/>
        <end position="1990"/>
    </location>
</feature>
<feature type="transmembrane region" description="Helical" evidence="3">
    <location>
        <begin position="43"/>
        <end position="67"/>
    </location>
</feature>
<name>A0AAE0TVY6_9PEZI</name>
<keyword evidence="3" id="KW-0472">Membrane</keyword>
<feature type="region of interest" description="Disordered" evidence="2">
    <location>
        <begin position="1273"/>
        <end position="1313"/>
    </location>
</feature>
<evidence type="ECO:0000313" key="5">
    <source>
        <dbReference type="Proteomes" id="UP001285441"/>
    </source>
</evidence>
<feature type="coiled-coil region" evidence="1">
    <location>
        <begin position="2017"/>
        <end position="2044"/>
    </location>
</feature>
<feature type="region of interest" description="Disordered" evidence="2">
    <location>
        <begin position="1682"/>
        <end position="1713"/>
    </location>
</feature>
<feature type="region of interest" description="Disordered" evidence="2">
    <location>
        <begin position="1155"/>
        <end position="1232"/>
    </location>
</feature>
<feature type="compositionally biased region" description="Basic and acidic residues" evidence="2">
    <location>
        <begin position="1963"/>
        <end position="1972"/>
    </location>
</feature>
<feature type="compositionally biased region" description="Polar residues" evidence="2">
    <location>
        <begin position="2107"/>
        <end position="2126"/>
    </location>
</feature>
<feature type="compositionally biased region" description="Basic residues" evidence="2">
    <location>
        <begin position="1953"/>
        <end position="1962"/>
    </location>
</feature>
<feature type="region of interest" description="Disordered" evidence="2">
    <location>
        <begin position="818"/>
        <end position="870"/>
    </location>
</feature>
<feature type="compositionally biased region" description="Acidic residues" evidence="2">
    <location>
        <begin position="1405"/>
        <end position="1416"/>
    </location>
</feature>
<feature type="compositionally biased region" description="Basic and acidic residues" evidence="2">
    <location>
        <begin position="1167"/>
        <end position="1176"/>
    </location>
</feature>
<organism evidence="4 5">
    <name type="scientific">Podospora didyma</name>
    <dbReference type="NCBI Taxonomy" id="330526"/>
    <lineage>
        <taxon>Eukaryota</taxon>
        <taxon>Fungi</taxon>
        <taxon>Dikarya</taxon>
        <taxon>Ascomycota</taxon>
        <taxon>Pezizomycotina</taxon>
        <taxon>Sordariomycetes</taxon>
        <taxon>Sordariomycetidae</taxon>
        <taxon>Sordariales</taxon>
        <taxon>Podosporaceae</taxon>
        <taxon>Podospora</taxon>
    </lineage>
</organism>
<reference evidence="4" key="1">
    <citation type="journal article" date="2023" name="Mol. Phylogenet. Evol.">
        <title>Genome-scale phylogeny and comparative genomics of the fungal order Sordariales.</title>
        <authorList>
            <person name="Hensen N."/>
            <person name="Bonometti L."/>
            <person name="Westerberg I."/>
            <person name="Brannstrom I.O."/>
            <person name="Guillou S."/>
            <person name="Cros-Aarteil S."/>
            <person name="Calhoun S."/>
            <person name="Haridas S."/>
            <person name="Kuo A."/>
            <person name="Mondo S."/>
            <person name="Pangilinan J."/>
            <person name="Riley R."/>
            <person name="LaButti K."/>
            <person name="Andreopoulos B."/>
            <person name="Lipzen A."/>
            <person name="Chen C."/>
            <person name="Yan M."/>
            <person name="Daum C."/>
            <person name="Ng V."/>
            <person name="Clum A."/>
            <person name="Steindorff A."/>
            <person name="Ohm R.A."/>
            <person name="Martin F."/>
            <person name="Silar P."/>
            <person name="Natvig D.O."/>
            <person name="Lalanne C."/>
            <person name="Gautier V."/>
            <person name="Ament-Velasquez S.L."/>
            <person name="Kruys A."/>
            <person name="Hutchinson M.I."/>
            <person name="Powell A.J."/>
            <person name="Barry K."/>
            <person name="Miller A.N."/>
            <person name="Grigoriev I.V."/>
            <person name="Debuchy R."/>
            <person name="Gladieux P."/>
            <person name="Hiltunen Thoren M."/>
            <person name="Johannesson H."/>
        </authorList>
    </citation>
    <scope>NUCLEOTIDE SEQUENCE</scope>
    <source>
        <strain evidence="4">CBS 232.78</strain>
    </source>
</reference>
<feature type="transmembrane region" description="Helical" evidence="3">
    <location>
        <begin position="113"/>
        <end position="133"/>
    </location>
</feature>
<gene>
    <name evidence="4" type="ORF">B0H63DRAFT_416347</name>
</gene>
<feature type="compositionally biased region" description="Pro residues" evidence="2">
    <location>
        <begin position="693"/>
        <end position="704"/>
    </location>
</feature>
<reference evidence="4" key="2">
    <citation type="submission" date="2023-06" db="EMBL/GenBank/DDBJ databases">
        <authorList>
            <consortium name="Lawrence Berkeley National Laboratory"/>
            <person name="Haridas S."/>
            <person name="Hensen N."/>
            <person name="Bonometti L."/>
            <person name="Westerberg I."/>
            <person name="Brannstrom I.O."/>
            <person name="Guillou S."/>
            <person name="Cros-Aarteil S."/>
            <person name="Calhoun S."/>
            <person name="Kuo A."/>
            <person name="Mondo S."/>
            <person name="Pangilinan J."/>
            <person name="Riley R."/>
            <person name="LaButti K."/>
            <person name="Andreopoulos B."/>
            <person name="Lipzen A."/>
            <person name="Chen C."/>
            <person name="Yanf M."/>
            <person name="Daum C."/>
            <person name="Ng V."/>
            <person name="Clum A."/>
            <person name="Steindorff A."/>
            <person name="Ohm R."/>
            <person name="Martin F."/>
            <person name="Silar P."/>
            <person name="Natvig D."/>
            <person name="Lalanne C."/>
            <person name="Gautier V."/>
            <person name="Ament-velasquez S.L."/>
            <person name="Kruys A."/>
            <person name="Hutchinson M.I."/>
            <person name="Powell A.J."/>
            <person name="Barry K."/>
            <person name="Miller A.N."/>
            <person name="Grigoriev I.V."/>
            <person name="Debuchy R."/>
            <person name="Gladieux P."/>
            <person name="Thoren M.H."/>
            <person name="Johannesson H."/>
        </authorList>
    </citation>
    <scope>NUCLEOTIDE SEQUENCE</scope>
    <source>
        <strain evidence="4">CBS 232.78</strain>
    </source>
</reference>
<evidence type="ECO:0000256" key="2">
    <source>
        <dbReference type="SAM" id="MobiDB-lite"/>
    </source>
</evidence>
<feature type="region of interest" description="Disordered" evidence="2">
    <location>
        <begin position="897"/>
        <end position="916"/>
    </location>
</feature>
<evidence type="ECO:0000313" key="4">
    <source>
        <dbReference type="EMBL" id="KAK3381547.1"/>
    </source>
</evidence>
<feature type="transmembrane region" description="Helical" evidence="3">
    <location>
        <begin position="6"/>
        <end position="31"/>
    </location>
</feature>
<feature type="region of interest" description="Disordered" evidence="2">
    <location>
        <begin position="1953"/>
        <end position="1990"/>
    </location>
</feature>
<feature type="region of interest" description="Disordered" evidence="2">
    <location>
        <begin position="632"/>
        <end position="719"/>
    </location>
</feature>
<feature type="region of interest" description="Disordered" evidence="2">
    <location>
        <begin position="732"/>
        <end position="780"/>
    </location>
</feature>
<feature type="transmembrane region" description="Helical" evidence="3">
    <location>
        <begin position="190"/>
        <end position="210"/>
    </location>
</feature>
<keyword evidence="3" id="KW-1133">Transmembrane helix</keyword>
<proteinExistence type="predicted"/>
<feature type="compositionally biased region" description="Basic and acidic residues" evidence="2">
    <location>
        <begin position="859"/>
        <end position="870"/>
    </location>
</feature>
<sequence length="2254" mass="245093">MAVEGATQALVAAFTFGIVVNAASAALFLCIKGHGTSIFRDSPRLVLILFLLSSALWAQVDFITVLLDISKSSMPCQVGVIFSTIFDQLGRFSIEQYLIWAMNDGTKISPMQMIPQLLILGRFIAGAVFVGFTRPQTDTFCLATSSALPISILVIALDAVILLLLVVRAFSTGLVANIQKGGSGSARSKSFMLVMLGHAIWTATSVTLLLGIRTVDLIARTAVPAGGLVTLIIIITACVGSLSTPKGSSSRPPEAPSPRRLNISRDISTSDSDYPPSRYEDIKEAAIRSSTTFVNPRNVPIVKDEAGIGGLPIVARPITGVAGMGGVPIQGELFPPPRTETVVESGRASRKLETSGSQKWKKNLFDFGKGGPAAALSAGKITISHPILQDDDPQNPLKKIATIGLEEAARAEKERRTKAQVDSAAVINRPAPLPPSTNSEESLKRAVSFKRKEVASVSLQPSTFPMALQPDNGALSTSAQLSPGGDEVRRRSPRQSTQDQSLLIPAPQPSQVPQAVQVRPESPLRQEPARTLIALPQQALPRPDIRPSRALIPSPEAPPEPPKNPLQRRPTIGLPSNPRARGLKVAQEAGAQQQQTIMFVNNITYDDPTGVQTIIKGANDMAANDRALKAASAALPDSPGTARSVVNRPRPIPRKAPESPAQASPAVNHRRSKSGGSLVRKSILTSTPGSPTQLPPLPLPPPPRSAGVGLRPQPNDTKSMTFDEKMAMFFPAPPNGNTVKRRSSVPELPPIPATYLDMNSSPTESERRRSNRTTKTSIRTGSILDVDEIPKNPAGPPQLSPLAYTGVADEVGNSWLPGISMDDGNNKALGKQNSTGSEGKRASSPLIPPVRSSAWTESTETRTRYTRDDSTTNWGSVYSPELAVSVPVPQMAYPTAVQKGDRRVPAGSKANAPLTQNRDSDVLPIMFDVAPIVEAEPMVKPERVSQPSWHRRVGDDCPTFSEKARSRKMPPPSPLTLNTFTKKNTVIIHTEPSPFESPEQALQKIQAQLKELEKADRNSLESPTRRLALLENLEKEMGVQQDHWQEMKHDIGRDSLSSIQTTSPVNRNSRVEPVAVNLAQELSSVRASIGAERRASRRARVRNSGSAKPKETSVHSPEGSRTNNWQKRLTEAQAEYMDAAAELLRTRGVNFLSMSNAQLGSPTPPDSHSDTDEEVPRLPSRLGPVATQQSRKQPRRALLWEPAQKESSSSTSLLWAPTPKMSSEAELPPLGLPESIRRSAPRKEELAPLPIHSSQLWRKPHRNVASATTGLWRPPWASAAPPAETVRLSSQGMSQSQSQKAPRPLTQRPPRRNKRVTLLPDILESPQPLPDKRGTLGIFQFPWGEKSDTASMQPRPSRFMAMPGTMTSGGTSINAAAKQLESAEYSSSFFDDYDDDENDERNSDEGDGDDSDDGFDETTLWEIASLLKSDSVPSKNSMFPPPTSSSVVDDYLDDFPSDDERRSSREQSIMIGLAEEPQEVLFEQPRDSMMPDGLRRKERISVESTTLPSLENDEDDETGESIPLLAAAKTHPKPSMIPRPAAPAVVEVAPEPAQASAPVLKSSMIPRLAAGEIKKTRKARKQVSAGLWDLPAQPKESSSSSEGTLFEVDPSRSDYRTTSEEPAAKNLNRKQRPSEPKPLEDLSSKTLWAAKGDAASVGLWMGMSSPKQDGRLWMNRTLQPKKSQGGMFKVDPTRTDYRTTSSEPAAKVMGRKHRPAELKPLEKLSSTALWAAKRDAVSPGLWMENSSLNQDGKLWINGKPTSKKAQTQGGMFKVDPTRADYRTTSSEPAAKVMGRKPRPAELKALETVSSSTLWADADAPKEGGRHWISSVSRSSTEHKKPASRADWAAALKDAVSASYPITKPAPATPAEWDAALQEAISLSTRQLAAPFDSATRHPVFAAKSLVTRSEWFHPAATGYTYDVANVHPVFFGSLAITCPEEAVHPAMSAYAAKKLRRQRSRRSTHDRSESRSRSLSRTDSSRSRRSKKDEIIAQIRALEQEDSDVLPPVPRVPTEITAELMSRNAMIQAQVEALEQEREWVQRAAQEDYNRRASRGMFAQPLVSEPEPMPEASWQHRASMGVQTIQDLQRHLESQDHIRQSLMWTDPPSSSLSANTTIKSSPSSPSREPMAEGAKKQAAQMWSAPAKASPTNASTGLWPATGQGLAAVAAPSEDADASARRARGRKSKQKKERRAEILAQIAAIESGSNPNPFAHYQHQAMWSLGASVRSKGGGRKNWLADSKANRVSRVALRY</sequence>
<dbReference type="EMBL" id="JAULSW010000005">
    <property type="protein sequence ID" value="KAK3381547.1"/>
    <property type="molecule type" value="Genomic_DNA"/>
</dbReference>
<feature type="region of interest" description="Disordered" evidence="2">
    <location>
        <begin position="1824"/>
        <end position="1843"/>
    </location>
</feature>
<feature type="region of interest" description="Disordered" evidence="2">
    <location>
        <begin position="463"/>
        <end position="579"/>
    </location>
</feature>
<feature type="region of interest" description="Disordered" evidence="2">
    <location>
        <begin position="2103"/>
        <end position="2153"/>
    </location>
</feature>
<feature type="region of interest" description="Disordered" evidence="2">
    <location>
        <begin position="1584"/>
        <end position="1646"/>
    </location>
</feature>
<dbReference type="Proteomes" id="UP001285441">
    <property type="component" value="Unassembled WGS sequence"/>
</dbReference>
<comment type="caution">
    <text evidence="4">The sequence shown here is derived from an EMBL/GenBank/DDBJ whole genome shotgun (WGS) entry which is preliminary data.</text>
</comment>
<feature type="region of interest" description="Disordered" evidence="2">
    <location>
        <begin position="1088"/>
        <end position="1125"/>
    </location>
</feature>
<accession>A0AAE0TVY6</accession>
<feature type="region of interest" description="Disordered" evidence="2">
    <location>
        <begin position="2170"/>
        <end position="2193"/>
    </location>
</feature>
<feature type="compositionally biased region" description="Low complexity" evidence="2">
    <location>
        <begin position="509"/>
        <end position="518"/>
    </location>
</feature>
<feature type="transmembrane region" description="Helical" evidence="3">
    <location>
        <begin position="140"/>
        <end position="170"/>
    </location>
</feature>
<feature type="region of interest" description="Disordered" evidence="2">
    <location>
        <begin position="411"/>
        <end position="445"/>
    </location>
</feature>
<feature type="region of interest" description="Disordered" evidence="2">
    <location>
        <begin position="242"/>
        <end position="277"/>
    </location>
</feature>
<protein>
    <submittedName>
        <fullName evidence="4">Uncharacterized protein</fullName>
    </submittedName>
</protein>
<feature type="compositionally biased region" description="Basic and acidic residues" evidence="2">
    <location>
        <begin position="1609"/>
        <end position="1623"/>
    </location>
</feature>
<feature type="region of interest" description="Disordered" evidence="2">
    <location>
        <begin position="943"/>
        <end position="977"/>
    </location>
</feature>
<feature type="coiled-coil region" evidence="1">
    <location>
        <begin position="995"/>
        <end position="1022"/>
    </location>
</feature>
<feature type="compositionally biased region" description="Basic and acidic residues" evidence="2">
    <location>
        <begin position="1632"/>
        <end position="1643"/>
    </location>
</feature>
<feature type="compositionally biased region" description="Basic residues" evidence="2">
    <location>
        <begin position="2180"/>
        <end position="2192"/>
    </location>
</feature>
<evidence type="ECO:0000256" key="3">
    <source>
        <dbReference type="SAM" id="Phobius"/>
    </source>
</evidence>